<evidence type="ECO:0000313" key="3">
    <source>
        <dbReference type="EMBL" id="MDA0563485.1"/>
    </source>
</evidence>
<proteinExistence type="predicted"/>
<comment type="caution">
    <text evidence="3">The sequence shown here is derived from an EMBL/GenBank/DDBJ whole genome shotgun (WGS) entry which is preliminary data.</text>
</comment>
<feature type="domain" description="N-acyltransferase N-terminal" evidence="1">
    <location>
        <begin position="42"/>
        <end position="171"/>
    </location>
</feature>
<dbReference type="EMBL" id="JAJAQC010000004">
    <property type="protein sequence ID" value="MDA0563485.1"/>
    <property type="molecule type" value="Genomic_DNA"/>
</dbReference>
<sequence>MDAAAVTRRFGLGEAVRVWLEEAADLPLPEGGVPVAPPERARAAVAPLGLAPGDAEELVAAWPDAGWPVELLWVVERMYARLADDLARGRREWRDWPVLVEAADVRVRCAVLVALAAAVPLLRAHHAAHGVPEEVSAATVADTGRHVAQTRTMYGRLGLETSTWMALHFRGGLYELGRLQYEPNRAGAEGPVAWYPREEAARRGPEWAWGAPVLRLHIPVMGRLDAARVGESLGRARGFFRAHLGVDYPLASCSSWLLDPQLAEYLPESSNIVAFQRRFTLVEEEREVSGDADVFRFVFWRPRVEVEAVPQRTRLERAVVAHLRSGRHWRVRTGWLRLD</sequence>
<dbReference type="InterPro" id="IPR041273">
    <property type="entry name" value="NAT_N"/>
</dbReference>
<organism evidence="3 4">
    <name type="scientific">Streptomonospora mangrovi</name>
    <dbReference type="NCBI Taxonomy" id="2883123"/>
    <lineage>
        <taxon>Bacteria</taxon>
        <taxon>Bacillati</taxon>
        <taxon>Actinomycetota</taxon>
        <taxon>Actinomycetes</taxon>
        <taxon>Streptosporangiales</taxon>
        <taxon>Nocardiopsidaceae</taxon>
        <taxon>Streptomonospora</taxon>
    </lineage>
</organism>
<dbReference type="Pfam" id="PF18164">
    <property type="entry name" value="GNAT_C"/>
    <property type="match status" value="1"/>
</dbReference>
<keyword evidence="3" id="KW-0012">Acyltransferase</keyword>
<reference evidence="3" key="1">
    <citation type="submission" date="2021-10" db="EMBL/GenBank/DDBJ databases">
        <title>Streptomonospora sp. nov., isolated from mangrove soil.</title>
        <authorList>
            <person name="Chen X."/>
            <person name="Ge X."/>
            <person name="Liu W."/>
        </authorList>
    </citation>
    <scope>NUCLEOTIDE SEQUENCE</scope>
    <source>
        <strain evidence="3">S1-112</strain>
    </source>
</reference>
<dbReference type="InterPro" id="IPR041644">
    <property type="entry name" value="GNAT_C"/>
</dbReference>
<dbReference type="RefSeq" id="WP_270070766.1">
    <property type="nucleotide sequence ID" value="NZ_JAJAQC010000004.1"/>
</dbReference>
<dbReference type="Proteomes" id="UP001140076">
    <property type="component" value="Unassembled WGS sequence"/>
</dbReference>
<evidence type="ECO:0000313" key="4">
    <source>
        <dbReference type="Proteomes" id="UP001140076"/>
    </source>
</evidence>
<evidence type="ECO:0000259" key="1">
    <source>
        <dbReference type="Pfam" id="PF18082"/>
    </source>
</evidence>
<gene>
    <name evidence="3" type="ORF">LG943_03945</name>
</gene>
<protein>
    <submittedName>
        <fullName evidence="3">Acyltransferase domain-containing protein</fullName>
    </submittedName>
</protein>
<keyword evidence="4" id="KW-1185">Reference proteome</keyword>
<dbReference type="GO" id="GO:0016746">
    <property type="term" value="F:acyltransferase activity"/>
    <property type="evidence" value="ECO:0007669"/>
    <property type="project" value="UniProtKB-KW"/>
</dbReference>
<dbReference type="Gene3D" id="3.40.630.120">
    <property type="match status" value="1"/>
</dbReference>
<feature type="domain" description="GNAT-like C-terminal" evidence="2">
    <location>
        <begin position="173"/>
        <end position="336"/>
    </location>
</feature>
<dbReference type="Pfam" id="PF18082">
    <property type="entry name" value="NAT_N"/>
    <property type="match status" value="1"/>
</dbReference>
<dbReference type="AlphaFoldDB" id="A0A9X3NI57"/>
<evidence type="ECO:0000259" key="2">
    <source>
        <dbReference type="Pfam" id="PF18164"/>
    </source>
</evidence>
<accession>A0A9X3NI57</accession>
<keyword evidence="3" id="KW-0808">Transferase</keyword>
<name>A0A9X3NI57_9ACTN</name>